<feature type="compositionally biased region" description="Low complexity" evidence="9">
    <location>
        <begin position="1"/>
        <end position="15"/>
    </location>
</feature>
<evidence type="ECO:0000256" key="4">
    <source>
        <dbReference type="ARBA" id="ARBA00022692"/>
    </source>
</evidence>
<evidence type="ECO:0000256" key="5">
    <source>
        <dbReference type="ARBA" id="ARBA00022989"/>
    </source>
</evidence>
<dbReference type="PANTHER" id="PTHR23502:SF186">
    <property type="entry name" value="MAJOR FACILITATOR SUPERFAMILY (MFS) PROFILE DOMAIN-CONTAINING PROTEIN"/>
    <property type="match status" value="1"/>
</dbReference>
<feature type="region of interest" description="Disordered" evidence="9">
    <location>
        <begin position="271"/>
        <end position="326"/>
    </location>
</feature>
<evidence type="ECO:0000256" key="8">
    <source>
        <dbReference type="SAM" id="Coils"/>
    </source>
</evidence>
<dbReference type="Gene3D" id="1.20.5.170">
    <property type="match status" value="1"/>
</dbReference>
<dbReference type="Pfam" id="PF08547">
    <property type="entry name" value="CIA30"/>
    <property type="match status" value="1"/>
</dbReference>
<evidence type="ECO:0000256" key="2">
    <source>
        <dbReference type="ARBA" id="ARBA00022448"/>
    </source>
</evidence>
<dbReference type="PROSITE" id="PS00036">
    <property type="entry name" value="BZIP_BASIC"/>
    <property type="match status" value="1"/>
</dbReference>
<keyword evidence="5 10" id="KW-1133">Transmembrane helix</keyword>
<reference evidence="12" key="2">
    <citation type="submission" date="2021-08" db="EMBL/GenBank/DDBJ databases">
        <authorList>
            <person name="Gostincar C."/>
            <person name="Sun X."/>
            <person name="Song Z."/>
            <person name="Gunde-Cimerman N."/>
        </authorList>
    </citation>
    <scope>NUCLEOTIDE SEQUENCE</scope>
    <source>
        <strain evidence="12">EXF-9911</strain>
    </source>
</reference>
<dbReference type="PANTHER" id="PTHR23502">
    <property type="entry name" value="MAJOR FACILITATOR SUPERFAMILY"/>
    <property type="match status" value="1"/>
</dbReference>
<dbReference type="InterPro" id="IPR004827">
    <property type="entry name" value="bZIP"/>
</dbReference>
<feature type="compositionally biased region" description="Acidic residues" evidence="9">
    <location>
        <begin position="1117"/>
        <end position="1129"/>
    </location>
</feature>
<keyword evidence="4 10" id="KW-0812">Transmembrane</keyword>
<dbReference type="InterPro" id="IPR013857">
    <property type="entry name" value="NADH-UbQ_OxRdtase-assoc_prot30"/>
</dbReference>
<reference evidence="12" key="1">
    <citation type="journal article" date="2021" name="J Fungi (Basel)">
        <title>Virulence traits and population genomics of the black yeast Aureobasidium melanogenum.</title>
        <authorList>
            <person name="Cernosa A."/>
            <person name="Sun X."/>
            <person name="Gostincar C."/>
            <person name="Fang C."/>
            <person name="Gunde-Cimerman N."/>
            <person name="Song Z."/>
        </authorList>
    </citation>
    <scope>NUCLEOTIDE SEQUENCE</scope>
    <source>
        <strain evidence="12">EXF-9911</strain>
    </source>
</reference>
<dbReference type="CDD" id="cd14688">
    <property type="entry name" value="bZIP_YAP"/>
    <property type="match status" value="1"/>
</dbReference>
<feature type="transmembrane region" description="Helical" evidence="10">
    <location>
        <begin position="655"/>
        <end position="675"/>
    </location>
</feature>
<feature type="compositionally biased region" description="Basic and acidic residues" evidence="9">
    <location>
        <begin position="1167"/>
        <end position="1181"/>
    </location>
</feature>
<feature type="transmembrane region" description="Helical" evidence="10">
    <location>
        <begin position="992"/>
        <end position="1013"/>
    </location>
</feature>
<feature type="compositionally biased region" description="Basic and acidic residues" evidence="9">
    <location>
        <begin position="1130"/>
        <end position="1148"/>
    </location>
</feature>
<sequence>MNRRSTYSCSCSPPSSHKHHASTHPTSSAFSASANPDEDWTKITDLAERRRIQNRIAQRNYRKKLKKRLEDLERRAASSSASPSPEVKYVDLDLTNLSGYKSSSHMSHAQESNNVDSRSYTSTGYDYPYSQAPDDKRMFSYQHTRQLSTSPPPLFSYQAYPSIEHGQFPPSVSNYMAYPIPVSSSCMIPPSTMTYQSSMPAIIKPEVYEEDDMNPFSLSYASMAGVDVTSQFSYQTPAIHTPALSDSFEPSTTSSPPYDYMTFPRTPLSMPLTPPVRVREGSADKRPKVKWGVCKPRGKSEPPRTNPSSLLAQPTPEHLLPTRPSALDTTMDKEKDQTLFGGSRSWKAADWTASDDRVRGGKSQSFLECHSSTGRFHGNLDIKTLGGAGFASQRTTGEDRSWDLSGYAGIVLDIAEADGKYPTPPNHATYMLDELLPRNPDNGREQATISWEYDFKPCFGEGSLEKGGLVFVPWSALKPTYRGKEKEHADPINLKTIKRMSIMMRSFFGDQEGSFSLTLRSISAVASSPVELGRLEQGDAASAITSTSRWTGYTQSFTILASATRIPGRPQINNPHIRLSSTHSTNMEKSNKDVEAGKGPSSVPHWRLVFDQGLVTDEVMNWPYPGSGTEEDPYVVNWITNDPRNPQLFSNFKKWGLTMLVAIATLAVAFVSSAYSGGIREILVEFHSSEEVGILGVSLFVLGFAIGPLLWAPLSEMFGRQILFITTYAGLTAFNAGAAGVNSMAGLIVCRFFAGAIGSSPLTNAGGVIADMFSAKQRGLAMTLFAAAPFMGPVLGPIVGGFVGETIGWRWVEGVMAIFTGVLWIIGTLLIPETYPPVLLRKRAAKMSKMTGKVYRSKGDVDQGPTTFAKVFKTSLLRPWVLLFREPIVLLLSIYMAIIYGTLYMLFAAFPIVYQENRGWSPGIGGLAFLGVAVGMVGAVVYSIWDNKRYVKVSDAHEGFAPPEARLPPCILGGILLPVGLFWFAWTNSPSIQFMASIAAGVPFGFGMVLVFLGIMNYLIDSYTIFAASVLAANSVLRSLFGAAFPLFTTYMYNNLGIHWASSIPAFLALLCVPMPFLFYKYGPQVREKCKFAKQSMDFMKNMQKQMAGGQNKEDEQKEEQEAFDYSYEDESHGDAETPKFEEIKIGKENQAPGDGRLSRTSTYEHSPYDIDRVNTRESFSKPRSRASSIRRGA</sequence>
<dbReference type="AlphaFoldDB" id="A0A9P8J4H8"/>
<evidence type="ECO:0000256" key="3">
    <source>
        <dbReference type="ARBA" id="ARBA00022475"/>
    </source>
</evidence>
<evidence type="ECO:0000313" key="12">
    <source>
        <dbReference type="EMBL" id="KAG9684689.1"/>
    </source>
</evidence>
<organism evidence="12 13">
    <name type="scientific">Aureobasidium melanogenum</name>
    <name type="common">Aureobasidium pullulans var. melanogenum</name>
    <dbReference type="NCBI Taxonomy" id="46634"/>
    <lineage>
        <taxon>Eukaryota</taxon>
        <taxon>Fungi</taxon>
        <taxon>Dikarya</taxon>
        <taxon>Ascomycota</taxon>
        <taxon>Pezizomycotina</taxon>
        <taxon>Dothideomycetes</taxon>
        <taxon>Dothideomycetidae</taxon>
        <taxon>Dothideales</taxon>
        <taxon>Saccotheciaceae</taxon>
        <taxon>Aureobasidium</taxon>
    </lineage>
</organism>
<dbReference type="Proteomes" id="UP000779574">
    <property type="component" value="Unassembled WGS sequence"/>
</dbReference>
<keyword evidence="3" id="KW-1003">Cell membrane</keyword>
<feature type="region of interest" description="Disordered" evidence="9">
    <location>
        <begin position="1"/>
        <end position="38"/>
    </location>
</feature>
<dbReference type="Pfam" id="PF07690">
    <property type="entry name" value="MFS_1"/>
    <property type="match status" value="1"/>
</dbReference>
<evidence type="ECO:0000256" key="10">
    <source>
        <dbReference type="SAM" id="Phobius"/>
    </source>
</evidence>
<dbReference type="GO" id="GO:0003700">
    <property type="term" value="F:DNA-binding transcription factor activity"/>
    <property type="evidence" value="ECO:0007669"/>
    <property type="project" value="InterPro"/>
</dbReference>
<evidence type="ECO:0000256" key="1">
    <source>
        <dbReference type="ARBA" id="ARBA00004651"/>
    </source>
</evidence>
<evidence type="ECO:0000313" key="13">
    <source>
        <dbReference type="Proteomes" id="UP000779574"/>
    </source>
</evidence>
<feature type="coiled-coil region" evidence="8">
    <location>
        <begin position="55"/>
        <end position="82"/>
    </location>
</feature>
<dbReference type="SUPFAM" id="SSF103473">
    <property type="entry name" value="MFS general substrate transporter"/>
    <property type="match status" value="1"/>
</dbReference>
<comment type="similarity">
    <text evidence="7">Belongs to the major facilitator superfamily. DHA1 family. Polyamines/proton antiporter (TC 2.A.1.2.16) subfamily.</text>
</comment>
<dbReference type="SUPFAM" id="SSF57959">
    <property type="entry name" value="Leucine zipper domain"/>
    <property type="match status" value="1"/>
</dbReference>
<dbReference type="EMBL" id="JAHFXF010000622">
    <property type="protein sequence ID" value="KAG9684689.1"/>
    <property type="molecule type" value="Genomic_DNA"/>
</dbReference>
<keyword evidence="8" id="KW-0175">Coiled coil</keyword>
<dbReference type="PROSITE" id="PS50850">
    <property type="entry name" value="MFS"/>
    <property type="match status" value="1"/>
</dbReference>
<feature type="domain" description="Major facilitator superfamily (MFS) profile" evidence="11">
    <location>
        <begin position="657"/>
        <end position="1087"/>
    </location>
</feature>
<feature type="compositionally biased region" description="Low complexity" evidence="9">
    <location>
        <begin position="23"/>
        <end position="34"/>
    </location>
</feature>
<gene>
    <name evidence="12" type="ORF">KCU76_g12243</name>
</gene>
<proteinExistence type="inferred from homology"/>
<dbReference type="InterPro" id="IPR011701">
    <property type="entry name" value="MFS"/>
</dbReference>
<dbReference type="FunFam" id="1.20.1250.20:FF:000266">
    <property type="entry name" value="MFS multidrug transporter, putative"/>
    <property type="match status" value="1"/>
</dbReference>
<dbReference type="InterPro" id="IPR036259">
    <property type="entry name" value="MFS_trans_sf"/>
</dbReference>
<comment type="subcellular location">
    <subcellularLocation>
        <location evidence="1">Cell membrane</location>
        <topology evidence="1">Multi-pass membrane protein</topology>
    </subcellularLocation>
</comment>
<dbReference type="GO" id="GO:0022857">
    <property type="term" value="F:transmembrane transporter activity"/>
    <property type="evidence" value="ECO:0007669"/>
    <property type="project" value="InterPro"/>
</dbReference>
<accession>A0A9P8J4H8</accession>
<dbReference type="CDD" id="cd17323">
    <property type="entry name" value="MFS_Tpo1_MDR_like"/>
    <property type="match status" value="1"/>
</dbReference>
<feature type="transmembrane region" description="Helical" evidence="10">
    <location>
        <begin position="695"/>
        <end position="714"/>
    </location>
</feature>
<dbReference type="InterPro" id="IPR008979">
    <property type="entry name" value="Galactose-bd-like_sf"/>
</dbReference>
<feature type="transmembrane region" description="Helical" evidence="10">
    <location>
        <begin position="924"/>
        <end position="945"/>
    </location>
</feature>
<evidence type="ECO:0000256" key="9">
    <source>
        <dbReference type="SAM" id="MobiDB-lite"/>
    </source>
</evidence>
<dbReference type="OrthoDB" id="446368at2759"/>
<dbReference type="Gene3D" id="1.20.1250.20">
    <property type="entry name" value="MFS general substrate transporter like domains"/>
    <property type="match status" value="1"/>
</dbReference>
<feature type="compositionally biased region" description="Polar residues" evidence="9">
    <location>
        <begin position="571"/>
        <end position="588"/>
    </location>
</feature>
<comment type="caution">
    <text evidence="12">The sequence shown here is derived from an EMBL/GenBank/DDBJ whole genome shotgun (WGS) entry which is preliminary data.</text>
</comment>
<evidence type="ECO:0000259" key="11">
    <source>
        <dbReference type="PROSITE" id="PS50850"/>
    </source>
</evidence>
<feature type="transmembrane region" description="Helical" evidence="10">
    <location>
        <begin position="780"/>
        <end position="803"/>
    </location>
</feature>
<dbReference type="InterPro" id="IPR046347">
    <property type="entry name" value="bZIP_sf"/>
</dbReference>
<protein>
    <submittedName>
        <fullName evidence="12">MFS general substrate transporter</fullName>
    </submittedName>
</protein>
<feature type="region of interest" description="Disordered" evidence="9">
    <location>
        <begin position="571"/>
        <end position="600"/>
    </location>
</feature>
<feature type="region of interest" description="Disordered" evidence="9">
    <location>
        <begin position="101"/>
        <end position="124"/>
    </location>
</feature>
<feature type="region of interest" description="Disordered" evidence="9">
    <location>
        <begin position="1104"/>
        <end position="1194"/>
    </location>
</feature>
<name>A0A9P8J4H8_AURME</name>
<keyword evidence="6 10" id="KW-0472">Membrane</keyword>
<feature type="non-terminal residue" evidence="12">
    <location>
        <position position="1194"/>
    </location>
</feature>
<keyword evidence="2" id="KW-0813">Transport</keyword>
<evidence type="ECO:0000256" key="6">
    <source>
        <dbReference type="ARBA" id="ARBA00023136"/>
    </source>
</evidence>
<dbReference type="GO" id="GO:0005886">
    <property type="term" value="C:plasma membrane"/>
    <property type="evidence" value="ECO:0007669"/>
    <property type="project" value="UniProtKB-SubCell"/>
</dbReference>
<dbReference type="InterPro" id="IPR020846">
    <property type="entry name" value="MFS_dom"/>
</dbReference>
<feature type="transmembrane region" description="Helical" evidence="10">
    <location>
        <begin position="966"/>
        <end position="986"/>
    </location>
</feature>
<feature type="transmembrane region" description="Helical" evidence="10">
    <location>
        <begin position="815"/>
        <end position="840"/>
    </location>
</feature>
<feature type="transmembrane region" description="Helical" evidence="10">
    <location>
        <begin position="1060"/>
        <end position="1080"/>
    </location>
</feature>
<dbReference type="SUPFAM" id="SSF49785">
    <property type="entry name" value="Galactose-binding domain-like"/>
    <property type="match status" value="1"/>
</dbReference>
<feature type="transmembrane region" description="Helical" evidence="10">
    <location>
        <begin position="888"/>
        <end position="912"/>
    </location>
</feature>
<evidence type="ECO:0000256" key="7">
    <source>
        <dbReference type="ARBA" id="ARBA00038459"/>
    </source>
</evidence>
<feature type="compositionally biased region" description="Basic and acidic residues" evidence="9">
    <location>
        <begin position="277"/>
        <end position="286"/>
    </location>
</feature>